<evidence type="ECO:0000313" key="2">
    <source>
        <dbReference type="Proteomes" id="UP000249402"/>
    </source>
</evidence>
<dbReference type="RefSeq" id="XP_025578732.1">
    <property type="nucleotide sequence ID" value="XM_025718781.1"/>
</dbReference>
<dbReference type="GeneID" id="37223646"/>
<dbReference type="VEuPathDB" id="FungiDB:BO80DRAFT_422255"/>
<keyword evidence="2" id="KW-1185">Reference proteome</keyword>
<dbReference type="AlphaFoldDB" id="A0A395HB96"/>
<sequence length="87" mass="10050">MLCVITILLCILFMVLTVALLTGIAFVAGHPQARRLSLSYYLSSSCTWFLLQFNHSLQATVDTDREYMYTRVYLWRYLMSIDLSSSL</sequence>
<reference evidence="1 2" key="1">
    <citation type="submission" date="2018-02" db="EMBL/GenBank/DDBJ databases">
        <title>The genomes of Aspergillus section Nigri reveals drivers in fungal speciation.</title>
        <authorList>
            <consortium name="DOE Joint Genome Institute"/>
            <person name="Vesth T.C."/>
            <person name="Nybo J."/>
            <person name="Theobald S."/>
            <person name="Brandl J."/>
            <person name="Frisvad J.C."/>
            <person name="Nielsen K.F."/>
            <person name="Lyhne E.K."/>
            <person name="Kogle M.E."/>
            <person name="Kuo A."/>
            <person name="Riley R."/>
            <person name="Clum A."/>
            <person name="Nolan M."/>
            <person name="Lipzen A."/>
            <person name="Salamov A."/>
            <person name="Henrissat B."/>
            <person name="Wiebenga A."/>
            <person name="De vries R.P."/>
            <person name="Grigoriev I.V."/>
            <person name="Mortensen U.H."/>
            <person name="Andersen M.R."/>
            <person name="Baker S.E."/>
        </authorList>
    </citation>
    <scope>NUCLEOTIDE SEQUENCE [LARGE SCALE GENOMIC DNA]</scope>
    <source>
        <strain evidence="1 2">CBS 121593</strain>
    </source>
</reference>
<organism evidence="1 2">
    <name type="scientific">Aspergillus ibericus CBS 121593</name>
    <dbReference type="NCBI Taxonomy" id="1448316"/>
    <lineage>
        <taxon>Eukaryota</taxon>
        <taxon>Fungi</taxon>
        <taxon>Dikarya</taxon>
        <taxon>Ascomycota</taxon>
        <taxon>Pezizomycotina</taxon>
        <taxon>Eurotiomycetes</taxon>
        <taxon>Eurotiomycetidae</taxon>
        <taxon>Eurotiales</taxon>
        <taxon>Aspergillaceae</taxon>
        <taxon>Aspergillus</taxon>
        <taxon>Aspergillus subgen. Circumdati</taxon>
    </lineage>
</organism>
<feature type="non-terminal residue" evidence="1">
    <location>
        <position position="1"/>
    </location>
</feature>
<dbReference type="Proteomes" id="UP000249402">
    <property type="component" value="Unassembled WGS sequence"/>
</dbReference>
<evidence type="ECO:0000313" key="1">
    <source>
        <dbReference type="EMBL" id="RAL04405.1"/>
    </source>
</evidence>
<accession>A0A395HB96</accession>
<protein>
    <submittedName>
        <fullName evidence="1">Uncharacterized protein</fullName>
    </submittedName>
</protein>
<proteinExistence type="predicted"/>
<gene>
    <name evidence="1" type="ORF">BO80DRAFT_422255</name>
</gene>
<dbReference type="EMBL" id="KZ824424">
    <property type="protein sequence ID" value="RAL04405.1"/>
    <property type="molecule type" value="Genomic_DNA"/>
</dbReference>
<name>A0A395HB96_9EURO</name>